<reference evidence="3" key="1">
    <citation type="journal article" date="2023" name="BMC Genomics">
        <title>Chromosome-level genome assemblies of Cutaneotrichosporon spp. (Trichosporonales, Basidiomycota) reveal imbalanced evolution between nucleotide sequences and chromosome synteny.</title>
        <authorList>
            <person name="Kobayashi Y."/>
            <person name="Kayamori A."/>
            <person name="Aoki K."/>
            <person name="Shiwa Y."/>
            <person name="Matsutani M."/>
            <person name="Fujita N."/>
            <person name="Sugita T."/>
            <person name="Iwasaki W."/>
            <person name="Tanaka N."/>
            <person name="Takashima M."/>
        </authorList>
    </citation>
    <scope>NUCLEOTIDE SEQUENCE</scope>
    <source>
        <strain evidence="3">HIS016</strain>
    </source>
</reference>
<feature type="signal peptide" evidence="2">
    <location>
        <begin position="1"/>
        <end position="17"/>
    </location>
</feature>
<feature type="chain" id="PRO_5042050204" description="Glycoprotein" evidence="2">
    <location>
        <begin position="18"/>
        <end position="387"/>
    </location>
</feature>
<organism evidence="3 4">
    <name type="scientific">Cutaneotrichosporon spelunceum</name>
    <dbReference type="NCBI Taxonomy" id="1672016"/>
    <lineage>
        <taxon>Eukaryota</taxon>
        <taxon>Fungi</taxon>
        <taxon>Dikarya</taxon>
        <taxon>Basidiomycota</taxon>
        <taxon>Agaricomycotina</taxon>
        <taxon>Tremellomycetes</taxon>
        <taxon>Trichosporonales</taxon>
        <taxon>Trichosporonaceae</taxon>
        <taxon>Cutaneotrichosporon</taxon>
    </lineage>
</organism>
<feature type="transmembrane region" description="Helical" evidence="1">
    <location>
        <begin position="365"/>
        <end position="386"/>
    </location>
</feature>
<evidence type="ECO:0000313" key="4">
    <source>
        <dbReference type="Proteomes" id="UP001222932"/>
    </source>
</evidence>
<keyword evidence="4" id="KW-1185">Reference proteome</keyword>
<keyword evidence="2" id="KW-0732">Signal</keyword>
<sequence length="387" mass="39956">MWSLLALAGVASAQVTAVFPNGDTNPAKPDFYPVGAQVNQTSMSRLLTLNGVDDFCLYGPPEEGPDSLIGNVEPIVVAYCSKPRNNARLIPDGAIHSAHFIKTPLYVQISGLWDGTTVNIPAGDTGGELDPHGAENKGNPVGGNVTTNVATGTDVFYEEWMSFISFDQFCLRICTAEDTAKGVTAALQCEHELDIMGCRWVMAIEDHYRSNSSFTECDGEPAAPPGLYPLPAGGYSTFRQRYTGTWTNSANKETGVFTVGQTVTPSAPAFWPKTSNCFTYSTISNGVDFNNLMVTAGPTVLAQGSSSVVTGIATTSQAVVTTPTKVPTIAPVSSPSASVLTDSEGKVTGTAAAPSGAASPTAGGAAGLVVPAMAAVGAVAAGVLAVF</sequence>
<reference evidence="3" key="2">
    <citation type="submission" date="2023-06" db="EMBL/GenBank/DDBJ databases">
        <authorList>
            <person name="Kobayashi Y."/>
            <person name="Kayamori A."/>
            <person name="Aoki K."/>
            <person name="Shiwa Y."/>
            <person name="Fujita N."/>
            <person name="Sugita T."/>
            <person name="Iwasaki W."/>
            <person name="Tanaka N."/>
            <person name="Takashima M."/>
        </authorList>
    </citation>
    <scope>NUCLEOTIDE SEQUENCE</scope>
    <source>
        <strain evidence="3">HIS016</strain>
    </source>
</reference>
<name>A0AAD3TZ88_9TREE</name>
<gene>
    <name evidence="3" type="ORF">CspeluHIS016_0802150</name>
</gene>
<protein>
    <recommendedName>
        <fullName evidence="5">Glycoprotein</fullName>
    </recommendedName>
</protein>
<proteinExistence type="predicted"/>
<keyword evidence="1" id="KW-1133">Transmembrane helix</keyword>
<evidence type="ECO:0000256" key="1">
    <source>
        <dbReference type="SAM" id="Phobius"/>
    </source>
</evidence>
<dbReference type="EMBL" id="BTCM01000008">
    <property type="protein sequence ID" value="GMK59609.1"/>
    <property type="molecule type" value="Genomic_DNA"/>
</dbReference>
<keyword evidence="1" id="KW-0812">Transmembrane</keyword>
<evidence type="ECO:0000256" key="2">
    <source>
        <dbReference type="SAM" id="SignalP"/>
    </source>
</evidence>
<keyword evidence="1" id="KW-0472">Membrane</keyword>
<evidence type="ECO:0008006" key="5">
    <source>
        <dbReference type="Google" id="ProtNLM"/>
    </source>
</evidence>
<evidence type="ECO:0000313" key="3">
    <source>
        <dbReference type="EMBL" id="GMK59609.1"/>
    </source>
</evidence>
<comment type="caution">
    <text evidence="3">The sequence shown here is derived from an EMBL/GenBank/DDBJ whole genome shotgun (WGS) entry which is preliminary data.</text>
</comment>
<accession>A0AAD3TZ88</accession>
<dbReference type="Proteomes" id="UP001222932">
    <property type="component" value="Unassembled WGS sequence"/>
</dbReference>
<dbReference type="AlphaFoldDB" id="A0AAD3TZ88"/>